<dbReference type="InterPro" id="IPR000667">
    <property type="entry name" value="Peptidase_S13"/>
</dbReference>
<evidence type="ECO:0000256" key="1">
    <source>
        <dbReference type="ARBA" id="ARBA00006096"/>
    </source>
</evidence>
<keyword evidence="3" id="KW-0121">Carboxypeptidase</keyword>
<sequence>MDKPDYAGGTWGMQVVDLDTGNVVYARNAGDRFMTGSVAKVFSVTAALDTLGPDHTFKTPVVTTGTLDGPTLRGDLVLRAAGDLTFGDRRKADGTLDVPIFDHYDANALPGLATLSTGNPLLGLDELAQEVAAAGIHDVSGNVLIDDRLWDPVTLDGVPITPISVNDNLVDFLVRPGAAAGAPATFSWQPMTAAYAPSIEVTTGAPDSPIDLTVTPGAGGKLVLAGSVPLGHDPIVHTYQVPDPGTWARTLFIEALRRHGVTVSADPLAANDPSALPTRATLDAAKVVASFDSVPFSETARLINKVSHNLGANQLPLILAANAGKRTLADGLVIEQAAVAKGGVAADQITLTDGQGLPGNTVSPEGITTYLRSLTSTPTFKTFYDSTPILGVDGSLASVLPAGDPAIGHAHAKTGTLVSAEGDKLLLETKALAGYLDAASGKRYAFGIFVNNVPISGVNAVLTANSDIGAIASQLYRML</sequence>
<evidence type="ECO:0000313" key="3">
    <source>
        <dbReference type="EMBL" id="BCT75226.1"/>
    </source>
</evidence>
<keyword evidence="3" id="KW-0645">Protease</keyword>
<dbReference type="NCBIfam" id="TIGR00666">
    <property type="entry name" value="PBP4"/>
    <property type="match status" value="1"/>
</dbReference>
<dbReference type="PANTHER" id="PTHR30023">
    <property type="entry name" value="D-ALANYL-D-ALANINE CARBOXYPEPTIDASE"/>
    <property type="match status" value="1"/>
</dbReference>
<comment type="similarity">
    <text evidence="1">Belongs to the peptidase S13 family.</text>
</comment>
<dbReference type="Pfam" id="PF02113">
    <property type="entry name" value="Peptidase_S13"/>
    <property type="match status" value="1"/>
</dbReference>
<dbReference type="InterPro" id="IPR012338">
    <property type="entry name" value="Beta-lactam/transpept-like"/>
</dbReference>
<evidence type="ECO:0000256" key="2">
    <source>
        <dbReference type="ARBA" id="ARBA00022801"/>
    </source>
</evidence>
<dbReference type="Gene3D" id="3.40.710.10">
    <property type="entry name" value="DD-peptidase/beta-lactamase superfamily"/>
    <property type="match status" value="2"/>
</dbReference>
<dbReference type="SUPFAM" id="SSF56601">
    <property type="entry name" value="beta-lactamase/transpeptidase-like"/>
    <property type="match status" value="1"/>
</dbReference>
<dbReference type="Gene3D" id="3.50.80.20">
    <property type="entry name" value="D-Ala-D-Ala carboxypeptidase C, peptidase S13"/>
    <property type="match status" value="1"/>
</dbReference>
<reference evidence="3 4" key="1">
    <citation type="journal article" date="2021" name="J. Biosci. Bioeng.">
        <title>Identification and characterization of a chc gene cluster responsible for the aromatization pathway of cyclohexanecarboxylate degradation in Sinomonas cyclohexanicum ATCC 51369.</title>
        <authorList>
            <person name="Yamamoto T."/>
            <person name="Hasegawa Y."/>
            <person name="Lau P.C.K."/>
            <person name="Iwaki H."/>
        </authorList>
    </citation>
    <scope>NUCLEOTIDE SEQUENCE [LARGE SCALE GENOMIC DNA]</scope>
    <source>
        <strain evidence="3 4">ATCC 51369</strain>
    </source>
</reference>
<keyword evidence="2" id="KW-0378">Hydrolase</keyword>
<name>A0ABN6FGP6_SINCY</name>
<evidence type="ECO:0000313" key="4">
    <source>
        <dbReference type="Proteomes" id="UP001319861"/>
    </source>
</evidence>
<dbReference type="Proteomes" id="UP001319861">
    <property type="component" value="Chromosome"/>
</dbReference>
<dbReference type="GO" id="GO:0004180">
    <property type="term" value="F:carboxypeptidase activity"/>
    <property type="evidence" value="ECO:0007669"/>
    <property type="project" value="UniProtKB-KW"/>
</dbReference>
<accession>A0ABN6FGP6</accession>
<protein>
    <submittedName>
        <fullName evidence="3">D-alanyl-D-alanine carboxypeptidase/D-alanyl-D-alanine-endopeptidase</fullName>
    </submittedName>
</protein>
<dbReference type="PANTHER" id="PTHR30023:SF0">
    <property type="entry name" value="PENICILLIN-SENSITIVE CARBOXYPEPTIDASE A"/>
    <property type="match status" value="1"/>
</dbReference>
<gene>
    <name evidence="3" type="primary">dacB</name>
    <name evidence="3" type="ORF">SCMU_10680</name>
</gene>
<dbReference type="EMBL" id="AP024525">
    <property type="protein sequence ID" value="BCT75226.1"/>
    <property type="molecule type" value="Genomic_DNA"/>
</dbReference>
<organism evidence="3 4">
    <name type="scientific">Sinomonas cyclohexanicum</name>
    <name type="common">Corynebacterium cyclohexanicum</name>
    <dbReference type="NCBI Taxonomy" id="322009"/>
    <lineage>
        <taxon>Bacteria</taxon>
        <taxon>Bacillati</taxon>
        <taxon>Actinomycetota</taxon>
        <taxon>Actinomycetes</taxon>
        <taxon>Micrococcales</taxon>
        <taxon>Micrococcaceae</taxon>
        <taxon>Sinomonas</taxon>
    </lineage>
</organism>
<keyword evidence="4" id="KW-1185">Reference proteome</keyword>
<proteinExistence type="inferred from homology"/>